<dbReference type="EMBL" id="MK433272">
    <property type="protein sequence ID" value="QAY17435.1"/>
    <property type="molecule type" value="Genomic_DNA"/>
</dbReference>
<keyword evidence="2" id="KW-1185">Reference proteome</keyword>
<sequence>MPYRAQNRNMIAAVQATKGLAAGARLAAGPAVVDARIADRHGWIIVELSPFALTVRDVEGFEVHAEYSTASNGVTRAWTRNGERVNNIARSSHYTLRERVVDALKANTDQCSHTMTCDLDSPDAAMRGYVLRCVEPAGHDGAHVWP</sequence>
<accession>A0A411CU73</accession>
<reference evidence="1 2" key="1">
    <citation type="submission" date="2019-01" db="EMBL/GenBank/DDBJ databases">
        <authorList>
            <person name="Gales J.M."/>
            <person name="Amanuel B.M."/>
            <person name="Anspach C.J."/>
            <person name="Chiquito R.J."/>
            <person name="Hall J.T."/>
            <person name="Hotaki K."/>
            <person name="Lozano B."/>
            <person name="Aloor H.L."/>
            <person name="Leadon S.A."/>
            <person name="Fogarty M.P."/>
            <person name="Washington J.M."/>
            <person name="Garlena R.A."/>
            <person name="Russell D.A."/>
            <person name="Pope W.H."/>
            <person name="Jacobs-Sera D."/>
            <person name="Hatfull G.F."/>
        </authorList>
    </citation>
    <scope>NUCLEOTIDE SEQUENCE [LARGE SCALE GENOMIC DNA]</scope>
</reference>
<gene>
    <name evidence="1" type="primary">87</name>
    <name evidence="1" type="ORF">SEA_IDYN_87</name>
</gene>
<dbReference type="GeneID" id="65119015"/>
<name>A0A411CU73_9CAUD</name>
<protein>
    <submittedName>
        <fullName evidence="1">Uncharacterized protein</fullName>
    </submittedName>
</protein>
<evidence type="ECO:0000313" key="1">
    <source>
        <dbReference type="EMBL" id="QAY17435.1"/>
    </source>
</evidence>
<evidence type="ECO:0000313" key="2">
    <source>
        <dbReference type="Proteomes" id="UP000289329"/>
    </source>
</evidence>
<dbReference type="KEGG" id="vg:65119015"/>
<dbReference type="RefSeq" id="YP_010101303.1">
    <property type="nucleotide sequence ID" value="NC_055789.1"/>
</dbReference>
<organism evidence="1 2">
    <name type="scientific">Gordonia phage IDyn</name>
    <dbReference type="NCBI Taxonomy" id="2510506"/>
    <lineage>
        <taxon>Viruses</taxon>
        <taxon>Duplodnaviria</taxon>
        <taxon>Heunggongvirae</taxon>
        <taxon>Uroviricota</taxon>
        <taxon>Caudoviricetes</taxon>
        <taxon>Zierdtviridae</taxon>
        <taxon>Emilbogenvirinae</taxon>
        <taxon>Sukkupivirus</taxon>
        <taxon>Sukkupivirus idyn</taxon>
    </lineage>
</organism>
<dbReference type="Proteomes" id="UP000289329">
    <property type="component" value="Segment"/>
</dbReference>
<proteinExistence type="predicted"/>